<dbReference type="RefSeq" id="WP_102070282.1">
    <property type="nucleotide sequence ID" value="NZ_PDNV01000007.1"/>
</dbReference>
<reference evidence="1 2" key="1">
    <citation type="submission" date="2017-10" db="EMBL/GenBank/DDBJ databases">
        <title>Two draft genome sequences of Pusillimonas sp. strains isolated from a nitrate- and radionuclide-contaminated groundwater in Russia.</title>
        <authorList>
            <person name="Grouzdev D.S."/>
            <person name="Tourova T.P."/>
            <person name="Goeva M.A."/>
            <person name="Babich T.L."/>
            <person name="Sokolova D.S."/>
            <person name="Abdullin R."/>
            <person name="Poltaraus A.B."/>
            <person name="Toshchakov S.V."/>
            <person name="Nazina T.N."/>
        </authorList>
    </citation>
    <scope>NUCLEOTIDE SEQUENCE [LARGE SCALE GENOMIC DNA]</scope>
    <source>
        <strain evidence="1 2">JR1/69-2-13</strain>
    </source>
</reference>
<keyword evidence="2" id="KW-1185">Reference proteome</keyword>
<accession>A0A2N4UEW6</accession>
<name>A0A2N4UEW6_9BURK</name>
<dbReference type="EMBL" id="PDNV01000007">
    <property type="protein sequence ID" value="PLC53559.1"/>
    <property type="molecule type" value="Genomic_DNA"/>
</dbReference>
<gene>
    <name evidence="1" type="ORF">CR155_12070</name>
</gene>
<evidence type="ECO:0000313" key="2">
    <source>
        <dbReference type="Proteomes" id="UP000234328"/>
    </source>
</evidence>
<sequence length="132" mass="14869">MISSKIFSVREFLAGHFTVDSVAAALFRLARPNGLIVRPRASTQRKKLMASGCWYRPTWKLASNVDIRYMPPPNGQELWKDIGQTARAGRLPKVSTETVDNSVYNLADSRLFVGLKVQWAITAHFLGFLNFL</sequence>
<organism evidence="1 2">
    <name type="scientific">Pollutimonas nitritireducens</name>
    <dbReference type="NCBI Taxonomy" id="2045209"/>
    <lineage>
        <taxon>Bacteria</taxon>
        <taxon>Pseudomonadati</taxon>
        <taxon>Pseudomonadota</taxon>
        <taxon>Betaproteobacteria</taxon>
        <taxon>Burkholderiales</taxon>
        <taxon>Alcaligenaceae</taxon>
        <taxon>Pollutimonas</taxon>
    </lineage>
</organism>
<dbReference type="Proteomes" id="UP000234328">
    <property type="component" value="Unassembled WGS sequence"/>
</dbReference>
<evidence type="ECO:0000313" key="1">
    <source>
        <dbReference type="EMBL" id="PLC53559.1"/>
    </source>
</evidence>
<protein>
    <submittedName>
        <fullName evidence="1">Uncharacterized protein</fullName>
    </submittedName>
</protein>
<dbReference type="AlphaFoldDB" id="A0A2N4UEW6"/>
<proteinExistence type="predicted"/>
<comment type="caution">
    <text evidence="1">The sequence shown here is derived from an EMBL/GenBank/DDBJ whole genome shotgun (WGS) entry which is preliminary data.</text>
</comment>